<name>A0A6L9GA36_9MICC</name>
<dbReference type="RefSeq" id="WP_161449785.1">
    <property type="nucleotide sequence ID" value="NZ_WYDN01000015.1"/>
</dbReference>
<feature type="domain" description="Antitoxin FitA-like ribbon-helix-helix" evidence="1">
    <location>
        <begin position="8"/>
        <end position="40"/>
    </location>
</feature>
<dbReference type="InterPro" id="IPR013321">
    <property type="entry name" value="Arc_rbn_hlx_hlx"/>
</dbReference>
<dbReference type="Proteomes" id="UP000477543">
    <property type="component" value="Unassembled WGS sequence"/>
</dbReference>
<dbReference type="EMBL" id="WYDN01000015">
    <property type="protein sequence ID" value="NAZ17310.1"/>
    <property type="molecule type" value="Genomic_DNA"/>
</dbReference>
<dbReference type="AlphaFoldDB" id="A0A6L9GA36"/>
<dbReference type="InterPro" id="IPR053853">
    <property type="entry name" value="FitA-like_RHH"/>
</dbReference>
<evidence type="ECO:0000259" key="1">
    <source>
        <dbReference type="Pfam" id="PF22513"/>
    </source>
</evidence>
<accession>A0A6L9GA36</accession>
<protein>
    <submittedName>
        <fullName evidence="2">Toxin-antitoxin system</fullName>
    </submittedName>
</protein>
<reference evidence="2 3" key="1">
    <citation type="submission" date="2020-01" db="EMBL/GenBank/DDBJ databases">
        <title>Glutamicibacter soli M275.</title>
        <authorList>
            <person name="Meng X."/>
        </authorList>
    </citation>
    <scope>NUCLEOTIDE SEQUENCE [LARGE SCALE GENOMIC DNA]</scope>
    <source>
        <strain evidence="2 3">M275</strain>
    </source>
</reference>
<dbReference type="GO" id="GO:0006355">
    <property type="term" value="P:regulation of DNA-templated transcription"/>
    <property type="evidence" value="ECO:0007669"/>
    <property type="project" value="InterPro"/>
</dbReference>
<dbReference type="InterPro" id="IPR010985">
    <property type="entry name" value="Ribbon_hlx_hlx"/>
</dbReference>
<proteinExistence type="predicted"/>
<organism evidence="2 3">
    <name type="scientific">Glutamicibacter soli</name>
    <dbReference type="NCBI Taxonomy" id="453836"/>
    <lineage>
        <taxon>Bacteria</taxon>
        <taxon>Bacillati</taxon>
        <taxon>Actinomycetota</taxon>
        <taxon>Actinomycetes</taxon>
        <taxon>Micrococcales</taxon>
        <taxon>Micrococcaceae</taxon>
        <taxon>Glutamicibacter</taxon>
    </lineage>
</organism>
<evidence type="ECO:0000313" key="3">
    <source>
        <dbReference type="Proteomes" id="UP000477543"/>
    </source>
</evidence>
<gene>
    <name evidence="2" type="ORF">GT020_14735</name>
</gene>
<dbReference type="Gene3D" id="1.10.1220.10">
    <property type="entry name" value="Met repressor-like"/>
    <property type="match status" value="1"/>
</dbReference>
<dbReference type="Pfam" id="PF22513">
    <property type="entry name" value="FitA-like_RHH"/>
    <property type="match status" value="1"/>
</dbReference>
<sequence length="77" mass="8099">MSSIIASGLDAAVKQQFAGQAKEHSRSMEAEVRDILTGAARRPHVRMALLADHQEVGGIQDLSVPAGDAVARSVDFG</sequence>
<evidence type="ECO:0000313" key="2">
    <source>
        <dbReference type="EMBL" id="NAZ17310.1"/>
    </source>
</evidence>
<comment type="caution">
    <text evidence="2">The sequence shown here is derived from an EMBL/GenBank/DDBJ whole genome shotgun (WGS) entry which is preliminary data.</text>
</comment>
<dbReference type="SUPFAM" id="SSF47598">
    <property type="entry name" value="Ribbon-helix-helix"/>
    <property type="match status" value="1"/>
</dbReference>